<dbReference type="NCBIfam" id="NF005108">
    <property type="entry name" value="PRK06545.1-6"/>
    <property type="match status" value="1"/>
</dbReference>
<dbReference type="InterPro" id="IPR003099">
    <property type="entry name" value="Prephen_DH"/>
</dbReference>
<dbReference type="PANTHER" id="PTHR21363">
    <property type="entry name" value="PREPHENATE DEHYDROGENASE"/>
    <property type="match status" value="1"/>
</dbReference>
<sequence length="324" mass="32956">MSHSTTPVCVLGLGLIGGSILRALTAAGRPAYGWNRTAAGADAARADGFDASSDLRATLARADAGHIVLVAVPVPALDEVFAAVARQAPNAWLTDAVSVKGDVAARVAAAGLTARYAGAHPMAGTAESGWAATTGDLFRDATWVVTADDTTPAPAWREAAAVGLDCGAVVVPAGSAEHDAAVARISHSVHLLAEAAALTAELDPGASRLALTLAASSFRDVTRVAGTAPSLVRAMCEGNRDALLDALDDTIAELISARAELADHGTVADLVERGHAARADYEAVTRTPFTPELGGPGWQRMLRERGHLGGVVTALPSSAPSTDR</sequence>
<comment type="caution">
    <text evidence="4">The sequence shown here is derived from an EMBL/GenBank/DDBJ whole genome shotgun (WGS) entry which is preliminary data.</text>
</comment>
<dbReference type="InterPro" id="IPR036291">
    <property type="entry name" value="NAD(P)-bd_dom_sf"/>
</dbReference>
<evidence type="ECO:0000313" key="5">
    <source>
        <dbReference type="Proteomes" id="UP001500635"/>
    </source>
</evidence>
<evidence type="ECO:0000256" key="2">
    <source>
        <dbReference type="ARBA" id="ARBA00023002"/>
    </source>
</evidence>
<accession>A0ABP8K893</accession>
<dbReference type="PROSITE" id="PS51176">
    <property type="entry name" value="PDH_ADH"/>
    <property type="match status" value="1"/>
</dbReference>
<dbReference type="Gene3D" id="1.10.3660.10">
    <property type="entry name" value="6-phosphogluconate dehydrogenase C-terminal like domain"/>
    <property type="match status" value="1"/>
</dbReference>
<name>A0ABP8K893_9ACTN</name>
<protein>
    <submittedName>
        <fullName evidence="4">Prephenate dehydrogenase</fullName>
    </submittedName>
</protein>
<dbReference type="EMBL" id="BAABFR010000094">
    <property type="protein sequence ID" value="GAA4402177.1"/>
    <property type="molecule type" value="Genomic_DNA"/>
</dbReference>
<dbReference type="InterPro" id="IPR046826">
    <property type="entry name" value="PDH_N"/>
</dbReference>
<feature type="domain" description="Prephenate/arogenate dehydrogenase" evidence="3">
    <location>
        <begin position="6"/>
        <end position="292"/>
    </location>
</feature>
<dbReference type="InterPro" id="IPR050812">
    <property type="entry name" value="Preph/Arog_dehydrog"/>
</dbReference>
<keyword evidence="5" id="KW-1185">Reference proteome</keyword>
<evidence type="ECO:0000259" key="3">
    <source>
        <dbReference type="PROSITE" id="PS51176"/>
    </source>
</evidence>
<dbReference type="Gene3D" id="3.40.50.720">
    <property type="entry name" value="NAD(P)-binding Rossmann-like Domain"/>
    <property type="match status" value="1"/>
</dbReference>
<keyword evidence="2" id="KW-0560">Oxidoreductase</keyword>
<organism evidence="4 5">
    <name type="scientific">Tsukamurella soli</name>
    <dbReference type="NCBI Taxonomy" id="644556"/>
    <lineage>
        <taxon>Bacteria</taxon>
        <taxon>Bacillati</taxon>
        <taxon>Actinomycetota</taxon>
        <taxon>Actinomycetes</taxon>
        <taxon>Mycobacteriales</taxon>
        <taxon>Tsukamurellaceae</taxon>
        <taxon>Tsukamurella</taxon>
    </lineage>
</organism>
<gene>
    <name evidence="4" type="ORF">GCM10023147_42470</name>
</gene>
<dbReference type="SUPFAM" id="SSF48179">
    <property type="entry name" value="6-phosphogluconate dehydrogenase C-terminal domain-like"/>
    <property type="match status" value="1"/>
</dbReference>
<dbReference type="Proteomes" id="UP001500635">
    <property type="component" value="Unassembled WGS sequence"/>
</dbReference>
<dbReference type="InterPro" id="IPR046825">
    <property type="entry name" value="PDH_C"/>
</dbReference>
<evidence type="ECO:0000256" key="1">
    <source>
        <dbReference type="ARBA" id="ARBA00007964"/>
    </source>
</evidence>
<dbReference type="InterPro" id="IPR008927">
    <property type="entry name" value="6-PGluconate_DH-like_C_sf"/>
</dbReference>
<dbReference type="Pfam" id="PF20463">
    <property type="entry name" value="PDH_C"/>
    <property type="match status" value="1"/>
</dbReference>
<evidence type="ECO:0000313" key="4">
    <source>
        <dbReference type="EMBL" id="GAA4402177.1"/>
    </source>
</evidence>
<dbReference type="Pfam" id="PF02153">
    <property type="entry name" value="PDH_N"/>
    <property type="match status" value="1"/>
</dbReference>
<dbReference type="SUPFAM" id="SSF51735">
    <property type="entry name" value="NAD(P)-binding Rossmann-fold domains"/>
    <property type="match status" value="1"/>
</dbReference>
<proteinExistence type="inferred from homology"/>
<comment type="similarity">
    <text evidence="1">Belongs to the prephenate/arogenate dehydrogenase family.</text>
</comment>
<reference evidence="5" key="1">
    <citation type="journal article" date="2019" name="Int. J. Syst. Evol. Microbiol.">
        <title>The Global Catalogue of Microorganisms (GCM) 10K type strain sequencing project: providing services to taxonomists for standard genome sequencing and annotation.</title>
        <authorList>
            <consortium name="The Broad Institute Genomics Platform"/>
            <consortium name="The Broad Institute Genome Sequencing Center for Infectious Disease"/>
            <person name="Wu L."/>
            <person name="Ma J."/>
        </authorList>
    </citation>
    <scope>NUCLEOTIDE SEQUENCE [LARGE SCALE GENOMIC DNA]</scope>
    <source>
        <strain evidence="5">JCM 17688</strain>
    </source>
</reference>
<dbReference type="PANTHER" id="PTHR21363:SF0">
    <property type="entry name" value="PREPHENATE DEHYDROGENASE [NADP(+)]"/>
    <property type="match status" value="1"/>
</dbReference>